<evidence type="ECO:0000313" key="6">
    <source>
        <dbReference type="Proteomes" id="UP000683360"/>
    </source>
</evidence>
<reference evidence="5" key="1">
    <citation type="submission" date="2021-03" db="EMBL/GenBank/DDBJ databases">
        <authorList>
            <person name="Bekaert M."/>
        </authorList>
    </citation>
    <scope>NUCLEOTIDE SEQUENCE</scope>
</reference>
<keyword evidence="6" id="KW-1185">Reference proteome</keyword>
<comment type="cofactor">
    <cofactor evidence="1">
        <name>FAD</name>
        <dbReference type="ChEBI" id="CHEBI:57692"/>
    </cofactor>
</comment>
<dbReference type="GO" id="GO:0005777">
    <property type="term" value="C:peroxisome"/>
    <property type="evidence" value="ECO:0007669"/>
    <property type="project" value="InterPro"/>
</dbReference>
<dbReference type="InterPro" id="IPR046373">
    <property type="entry name" value="Acyl-CoA_Oxase/DH_mid-dom_sf"/>
</dbReference>
<dbReference type="GO" id="GO:0016402">
    <property type="term" value="F:pristanoyl-CoA oxidase activity"/>
    <property type="evidence" value="ECO:0007669"/>
    <property type="project" value="TreeGrafter"/>
</dbReference>
<keyword evidence="4" id="KW-0274">FAD</keyword>
<name>A0A8S3V433_MYTED</name>
<dbReference type="Proteomes" id="UP000683360">
    <property type="component" value="Unassembled WGS sequence"/>
</dbReference>
<gene>
    <name evidence="5" type="ORF">MEDL_60769</name>
</gene>
<organism evidence="5 6">
    <name type="scientific">Mytilus edulis</name>
    <name type="common">Blue mussel</name>
    <dbReference type="NCBI Taxonomy" id="6550"/>
    <lineage>
        <taxon>Eukaryota</taxon>
        <taxon>Metazoa</taxon>
        <taxon>Spiralia</taxon>
        <taxon>Lophotrochozoa</taxon>
        <taxon>Mollusca</taxon>
        <taxon>Bivalvia</taxon>
        <taxon>Autobranchia</taxon>
        <taxon>Pteriomorphia</taxon>
        <taxon>Mytilida</taxon>
        <taxon>Mytiloidea</taxon>
        <taxon>Mytilidae</taxon>
        <taxon>Mytilinae</taxon>
        <taxon>Mytilus</taxon>
    </lineage>
</organism>
<keyword evidence="3" id="KW-0285">Flavoprotein</keyword>
<comment type="caution">
    <text evidence="5">The sequence shown here is derived from an EMBL/GenBank/DDBJ whole genome shotgun (WGS) entry which is preliminary data.</text>
</comment>
<dbReference type="Gene3D" id="2.40.110.10">
    <property type="entry name" value="Butyryl-CoA Dehydrogenase, subunit A, domain 2"/>
    <property type="match status" value="1"/>
</dbReference>
<dbReference type="GO" id="GO:0033540">
    <property type="term" value="P:fatty acid beta-oxidation using acyl-CoA oxidase"/>
    <property type="evidence" value="ECO:0007669"/>
    <property type="project" value="TreeGrafter"/>
</dbReference>
<dbReference type="AlphaFoldDB" id="A0A8S3V433"/>
<dbReference type="GO" id="GO:0071949">
    <property type="term" value="F:FAD binding"/>
    <property type="evidence" value="ECO:0007669"/>
    <property type="project" value="InterPro"/>
</dbReference>
<dbReference type="EC" id="1.3.3.6" evidence="5"/>
<evidence type="ECO:0000256" key="1">
    <source>
        <dbReference type="ARBA" id="ARBA00001974"/>
    </source>
</evidence>
<comment type="pathway">
    <text evidence="2">Lipid metabolism.</text>
</comment>
<dbReference type="SUPFAM" id="SSF56645">
    <property type="entry name" value="Acyl-CoA dehydrogenase NM domain-like"/>
    <property type="match status" value="1"/>
</dbReference>
<proteinExistence type="predicted"/>
<dbReference type="GO" id="GO:0055088">
    <property type="term" value="P:lipid homeostasis"/>
    <property type="evidence" value="ECO:0007669"/>
    <property type="project" value="TreeGrafter"/>
</dbReference>
<dbReference type="OrthoDB" id="538336at2759"/>
<dbReference type="InterPro" id="IPR009100">
    <property type="entry name" value="AcylCoA_DH/oxidase_NM_dom_sf"/>
</dbReference>
<sequence>MKVDITINIYLLFYFQEFKLNTSDFEATKIWSGNLGKNATHALTYAQLYTPDGKCHGLHSFVVPVRDPETLRSYPGVVVGDQGEKLGLNGLDNGTKQRFGASLGALSGGRVGITGMCTCNLKLCNHAYGYTVLCCWETILDLRQKRNTCP</sequence>
<evidence type="ECO:0000256" key="2">
    <source>
        <dbReference type="ARBA" id="ARBA00005189"/>
    </source>
</evidence>
<dbReference type="GO" id="GO:0005504">
    <property type="term" value="F:fatty acid binding"/>
    <property type="evidence" value="ECO:0007669"/>
    <property type="project" value="TreeGrafter"/>
</dbReference>
<dbReference type="EMBL" id="CAJPWZ010002953">
    <property type="protein sequence ID" value="CAG2248922.1"/>
    <property type="molecule type" value="Genomic_DNA"/>
</dbReference>
<evidence type="ECO:0000256" key="3">
    <source>
        <dbReference type="ARBA" id="ARBA00022630"/>
    </source>
</evidence>
<dbReference type="PANTHER" id="PTHR10909">
    <property type="entry name" value="ELECTRON TRANSPORT OXIDOREDUCTASE"/>
    <property type="match status" value="1"/>
</dbReference>
<protein>
    <submittedName>
        <fullName evidence="5">E1.3.3.6</fullName>
        <ecNumber evidence="5">1.3.3.6</ecNumber>
    </submittedName>
</protein>
<dbReference type="InterPro" id="IPR012258">
    <property type="entry name" value="Acyl-CoA_oxidase"/>
</dbReference>
<evidence type="ECO:0000256" key="4">
    <source>
        <dbReference type="ARBA" id="ARBA00022827"/>
    </source>
</evidence>
<accession>A0A8S3V433</accession>
<evidence type="ECO:0000313" key="5">
    <source>
        <dbReference type="EMBL" id="CAG2248922.1"/>
    </source>
</evidence>
<dbReference type="PANTHER" id="PTHR10909:SF390">
    <property type="entry name" value="PEROXISOMAL ACYL-COENZYME A OXIDASE 3"/>
    <property type="match status" value="1"/>
</dbReference>
<keyword evidence="5" id="KW-0560">Oxidoreductase</keyword>